<gene>
    <name evidence="1" type="ORF">DICVIV_13824</name>
</gene>
<keyword evidence="2" id="KW-1185">Reference proteome</keyword>
<protein>
    <submittedName>
        <fullName evidence="1">Uncharacterized protein</fullName>
    </submittedName>
</protein>
<dbReference type="EMBL" id="KN717492">
    <property type="protein sequence ID" value="KJH40236.1"/>
    <property type="molecule type" value="Genomic_DNA"/>
</dbReference>
<sequence length="251" mass="27891">MSFYCGISSIGFLLKYPVFHHWLLEQSTIPLPGLPIPLPPSRLPPPIPVTALTSKRGPPPFHSKQNPLNNAFHGRAASSAQDLPSSSRSSMPTLQVQGSSATGSVQCVQMHTEQESNGDSETFGCDLNECVYVCSSEQCTLQMWPFLYVFWLRDANLPFVEAVSSLPCLHTRRDQNIQGIIASFVLFLWKESLVLVEPCAFDDDSFCTLTLSSKAYSTRLIRAQAKYFSVLICVWPLLGLFNENSVRLEAN</sequence>
<organism evidence="1 2">
    <name type="scientific">Dictyocaulus viviparus</name>
    <name type="common">Bovine lungworm</name>
    <dbReference type="NCBI Taxonomy" id="29172"/>
    <lineage>
        <taxon>Eukaryota</taxon>
        <taxon>Metazoa</taxon>
        <taxon>Ecdysozoa</taxon>
        <taxon>Nematoda</taxon>
        <taxon>Chromadorea</taxon>
        <taxon>Rhabditida</taxon>
        <taxon>Rhabditina</taxon>
        <taxon>Rhabditomorpha</taxon>
        <taxon>Strongyloidea</taxon>
        <taxon>Metastrongylidae</taxon>
        <taxon>Dictyocaulus</taxon>
    </lineage>
</organism>
<evidence type="ECO:0000313" key="2">
    <source>
        <dbReference type="Proteomes" id="UP000053766"/>
    </source>
</evidence>
<reference evidence="1 2" key="1">
    <citation type="submission" date="2013-11" db="EMBL/GenBank/DDBJ databases">
        <title>Draft genome of the bovine lungworm Dictyocaulus viviparus.</title>
        <authorList>
            <person name="Mitreva M."/>
        </authorList>
    </citation>
    <scope>NUCLEOTIDE SEQUENCE [LARGE SCALE GENOMIC DNA]</scope>
    <source>
        <strain evidence="1 2">HannoverDv2000</strain>
    </source>
</reference>
<evidence type="ECO:0000313" key="1">
    <source>
        <dbReference type="EMBL" id="KJH40236.1"/>
    </source>
</evidence>
<proteinExistence type="predicted"/>
<dbReference type="AlphaFoldDB" id="A0A0D8XCU0"/>
<name>A0A0D8XCU0_DICVI</name>
<reference evidence="2" key="2">
    <citation type="journal article" date="2016" name="Sci. Rep.">
        <title>Dictyocaulus viviparus genome, variome and transcriptome elucidate lungworm biology and support future intervention.</title>
        <authorList>
            <person name="McNulty S.N."/>
            <person name="Strube C."/>
            <person name="Rosa B.A."/>
            <person name="Martin J.C."/>
            <person name="Tyagi R."/>
            <person name="Choi Y.J."/>
            <person name="Wang Q."/>
            <person name="Hallsworth Pepin K."/>
            <person name="Zhang X."/>
            <person name="Ozersky P."/>
            <person name="Wilson R.K."/>
            <person name="Sternberg P.W."/>
            <person name="Gasser R.B."/>
            <person name="Mitreva M."/>
        </authorList>
    </citation>
    <scope>NUCLEOTIDE SEQUENCE [LARGE SCALE GENOMIC DNA]</scope>
    <source>
        <strain evidence="2">HannoverDv2000</strain>
    </source>
</reference>
<dbReference type="Proteomes" id="UP000053766">
    <property type="component" value="Unassembled WGS sequence"/>
</dbReference>
<accession>A0A0D8XCU0</accession>